<proteinExistence type="predicted"/>
<accession>A0AAW0VS46</accession>
<keyword evidence="2" id="KW-1185">Reference proteome</keyword>
<dbReference type="Proteomes" id="UP001445076">
    <property type="component" value="Unassembled WGS sequence"/>
</dbReference>
<sequence length="118" mass="13503">NGQWPSLWPMLEPWPLSVYYGIFKGHIGPYGPFLAASHTDRTCTGLLRRSTDHFQSCALVRSGSTRICLALRGSIWLYEELLGSTRINLSLRLSTWLYEDLSGFTRIYLALRGSTWLY</sequence>
<organism evidence="1 2">
    <name type="scientific">Cherax quadricarinatus</name>
    <name type="common">Australian red claw crayfish</name>
    <dbReference type="NCBI Taxonomy" id="27406"/>
    <lineage>
        <taxon>Eukaryota</taxon>
        <taxon>Metazoa</taxon>
        <taxon>Ecdysozoa</taxon>
        <taxon>Arthropoda</taxon>
        <taxon>Crustacea</taxon>
        <taxon>Multicrustacea</taxon>
        <taxon>Malacostraca</taxon>
        <taxon>Eumalacostraca</taxon>
        <taxon>Eucarida</taxon>
        <taxon>Decapoda</taxon>
        <taxon>Pleocyemata</taxon>
        <taxon>Astacidea</taxon>
        <taxon>Parastacoidea</taxon>
        <taxon>Parastacidae</taxon>
        <taxon>Cherax</taxon>
    </lineage>
</organism>
<feature type="non-terminal residue" evidence="1">
    <location>
        <position position="1"/>
    </location>
</feature>
<comment type="caution">
    <text evidence="1">The sequence shown here is derived from an EMBL/GenBank/DDBJ whole genome shotgun (WGS) entry which is preliminary data.</text>
</comment>
<name>A0AAW0VS46_CHEQU</name>
<evidence type="ECO:0000313" key="1">
    <source>
        <dbReference type="EMBL" id="KAK8719316.1"/>
    </source>
</evidence>
<reference evidence="1 2" key="1">
    <citation type="journal article" date="2024" name="BMC Genomics">
        <title>Genome assembly of redclaw crayfish (Cherax quadricarinatus) provides insights into its immune adaptation and hypoxia tolerance.</title>
        <authorList>
            <person name="Liu Z."/>
            <person name="Zheng J."/>
            <person name="Li H."/>
            <person name="Fang K."/>
            <person name="Wang S."/>
            <person name="He J."/>
            <person name="Zhou D."/>
            <person name="Weng S."/>
            <person name="Chi M."/>
            <person name="Gu Z."/>
            <person name="He J."/>
            <person name="Li F."/>
            <person name="Wang M."/>
        </authorList>
    </citation>
    <scope>NUCLEOTIDE SEQUENCE [LARGE SCALE GENOMIC DNA]</scope>
    <source>
        <strain evidence="1">ZL_2023a</strain>
    </source>
</reference>
<dbReference type="EMBL" id="JARKIK010002464">
    <property type="protein sequence ID" value="KAK8719316.1"/>
    <property type="molecule type" value="Genomic_DNA"/>
</dbReference>
<evidence type="ECO:0000313" key="2">
    <source>
        <dbReference type="Proteomes" id="UP001445076"/>
    </source>
</evidence>
<protein>
    <submittedName>
        <fullName evidence="1">Uncharacterized protein</fullName>
    </submittedName>
</protein>
<gene>
    <name evidence="1" type="ORF">OTU49_014109</name>
</gene>
<dbReference type="AlphaFoldDB" id="A0AAW0VS46"/>